<dbReference type="PROSITE" id="PS51194">
    <property type="entry name" value="HELICASE_CTER"/>
    <property type="match status" value="1"/>
</dbReference>
<dbReference type="Gene3D" id="3.40.50.300">
    <property type="entry name" value="P-loop containing nucleotide triphosphate hydrolases"/>
    <property type="match status" value="1"/>
</dbReference>
<evidence type="ECO:0000259" key="4">
    <source>
        <dbReference type="PROSITE" id="PS51194"/>
    </source>
</evidence>
<dbReference type="Pfam" id="PF00271">
    <property type="entry name" value="Helicase_C"/>
    <property type="match status" value="1"/>
</dbReference>
<dbReference type="RefSeq" id="XP_005835562.1">
    <property type="nucleotide sequence ID" value="XM_005835505.1"/>
</dbReference>
<dbReference type="OrthoDB" id="413460at2759"/>
<proteinExistence type="predicted"/>
<dbReference type="InterPro" id="IPR027417">
    <property type="entry name" value="P-loop_NTPase"/>
</dbReference>
<dbReference type="CDD" id="cd18004">
    <property type="entry name" value="DEXHc_RAD54"/>
    <property type="match status" value="1"/>
</dbReference>
<dbReference type="PANTHER" id="PTHR45629">
    <property type="entry name" value="SNF2/RAD54 FAMILY MEMBER"/>
    <property type="match status" value="1"/>
</dbReference>
<feature type="non-terminal residue" evidence="5">
    <location>
        <position position="1"/>
    </location>
</feature>
<comment type="subcellular location">
    <subcellularLocation>
        <location evidence="1">Plastid</location>
        <location evidence="1">Chloroplast</location>
    </subcellularLocation>
</comment>
<dbReference type="CDD" id="cd18793">
    <property type="entry name" value="SF2_C_SNF"/>
    <property type="match status" value="1"/>
</dbReference>
<dbReference type="KEGG" id="gtt:GUITHDRAFT_68686"/>
<dbReference type="InterPro" id="IPR014001">
    <property type="entry name" value="Helicase_ATP-bd"/>
</dbReference>
<evidence type="ECO:0000256" key="2">
    <source>
        <dbReference type="ARBA" id="ARBA00022801"/>
    </source>
</evidence>
<dbReference type="GO" id="GO:0005524">
    <property type="term" value="F:ATP binding"/>
    <property type="evidence" value="ECO:0007669"/>
    <property type="project" value="InterPro"/>
</dbReference>
<evidence type="ECO:0000259" key="3">
    <source>
        <dbReference type="PROSITE" id="PS51192"/>
    </source>
</evidence>
<dbReference type="PaxDb" id="55529-EKX48582"/>
<dbReference type="GO" id="GO:0005634">
    <property type="term" value="C:nucleus"/>
    <property type="evidence" value="ECO:0007669"/>
    <property type="project" value="TreeGrafter"/>
</dbReference>
<organism evidence="5">
    <name type="scientific">Guillardia theta (strain CCMP2712)</name>
    <name type="common">Cryptophyte</name>
    <dbReference type="NCBI Taxonomy" id="905079"/>
    <lineage>
        <taxon>Eukaryota</taxon>
        <taxon>Cryptophyceae</taxon>
        <taxon>Pyrenomonadales</taxon>
        <taxon>Geminigeraceae</taxon>
        <taxon>Guillardia</taxon>
    </lineage>
</organism>
<dbReference type="Proteomes" id="UP000011087">
    <property type="component" value="Unassembled WGS sequence"/>
</dbReference>
<dbReference type="SMART" id="SM00487">
    <property type="entry name" value="DEXDc"/>
    <property type="match status" value="1"/>
</dbReference>
<evidence type="ECO:0000256" key="1">
    <source>
        <dbReference type="ARBA" id="ARBA00004229"/>
    </source>
</evidence>
<protein>
    <submittedName>
        <fullName evidence="5 6">Uncharacterized protein</fullName>
    </submittedName>
</protein>
<dbReference type="AlphaFoldDB" id="L1JJS7"/>
<dbReference type="SUPFAM" id="SSF52540">
    <property type="entry name" value="P-loop containing nucleoside triphosphate hydrolases"/>
    <property type="match status" value="2"/>
</dbReference>
<reference evidence="7" key="2">
    <citation type="submission" date="2012-11" db="EMBL/GenBank/DDBJ databases">
        <authorList>
            <person name="Kuo A."/>
            <person name="Curtis B.A."/>
            <person name="Tanifuji G."/>
            <person name="Burki F."/>
            <person name="Gruber A."/>
            <person name="Irimia M."/>
            <person name="Maruyama S."/>
            <person name="Arias M.C."/>
            <person name="Ball S.G."/>
            <person name="Gile G.H."/>
            <person name="Hirakawa Y."/>
            <person name="Hopkins J.F."/>
            <person name="Rensing S.A."/>
            <person name="Schmutz J."/>
            <person name="Symeonidi A."/>
            <person name="Elias M."/>
            <person name="Eveleigh R.J."/>
            <person name="Herman E.K."/>
            <person name="Klute M.J."/>
            <person name="Nakayama T."/>
            <person name="Obornik M."/>
            <person name="Reyes-Prieto A."/>
            <person name="Armbrust E.V."/>
            <person name="Aves S.J."/>
            <person name="Beiko R.G."/>
            <person name="Coutinho P."/>
            <person name="Dacks J.B."/>
            <person name="Durnford D.G."/>
            <person name="Fast N.M."/>
            <person name="Green B.R."/>
            <person name="Grisdale C."/>
            <person name="Hempe F."/>
            <person name="Henrissat B."/>
            <person name="Hoppner M.P."/>
            <person name="Ishida K.-I."/>
            <person name="Kim E."/>
            <person name="Koreny L."/>
            <person name="Kroth P.G."/>
            <person name="Liu Y."/>
            <person name="Malik S.-B."/>
            <person name="Maier U.G."/>
            <person name="McRose D."/>
            <person name="Mock T."/>
            <person name="Neilson J.A."/>
            <person name="Onodera N.T."/>
            <person name="Poole A.M."/>
            <person name="Pritham E.J."/>
            <person name="Richards T.A."/>
            <person name="Rocap G."/>
            <person name="Roy S.W."/>
            <person name="Sarai C."/>
            <person name="Schaack S."/>
            <person name="Shirato S."/>
            <person name="Slamovits C.H."/>
            <person name="Spencer D.F."/>
            <person name="Suzuki S."/>
            <person name="Worden A.Z."/>
            <person name="Zauner S."/>
            <person name="Barry K."/>
            <person name="Bell C."/>
            <person name="Bharti A.K."/>
            <person name="Crow J.A."/>
            <person name="Grimwood J."/>
            <person name="Kramer R."/>
            <person name="Lindquist E."/>
            <person name="Lucas S."/>
            <person name="Salamov A."/>
            <person name="McFadden G.I."/>
            <person name="Lane C.E."/>
            <person name="Keeling P.J."/>
            <person name="Gray M.W."/>
            <person name="Grigoriev I.V."/>
            <person name="Archibald J.M."/>
        </authorList>
    </citation>
    <scope>NUCLEOTIDE SEQUENCE</scope>
    <source>
        <strain evidence="7">CCMP2712</strain>
    </source>
</reference>
<keyword evidence="2" id="KW-0378">Hydrolase</keyword>
<dbReference type="GO" id="GO:0015616">
    <property type="term" value="F:DNA translocase activity"/>
    <property type="evidence" value="ECO:0007669"/>
    <property type="project" value="TreeGrafter"/>
</dbReference>
<reference evidence="5 7" key="1">
    <citation type="journal article" date="2012" name="Nature">
        <title>Algal genomes reveal evolutionary mosaicism and the fate of nucleomorphs.</title>
        <authorList>
            <consortium name="DOE Joint Genome Institute"/>
            <person name="Curtis B.A."/>
            <person name="Tanifuji G."/>
            <person name="Burki F."/>
            <person name="Gruber A."/>
            <person name="Irimia M."/>
            <person name="Maruyama S."/>
            <person name="Arias M.C."/>
            <person name="Ball S.G."/>
            <person name="Gile G.H."/>
            <person name="Hirakawa Y."/>
            <person name="Hopkins J.F."/>
            <person name="Kuo A."/>
            <person name="Rensing S.A."/>
            <person name="Schmutz J."/>
            <person name="Symeonidi A."/>
            <person name="Elias M."/>
            <person name="Eveleigh R.J."/>
            <person name="Herman E.K."/>
            <person name="Klute M.J."/>
            <person name="Nakayama T."/>
            <person name="Obornik M."/>
            <person name="Reyes-Prieto A."/>
            <person name="Armbrust E.V."/>
            <person name="Aves S.J."/>
            <person name="Beiko R.G."/>
            <person name="Coutinho P."/>
            <person name="Dacks J.B."/>
            <person name="Durnford D.G."/>
            <person name="Fast N.M."/>
            <person name="Green B.R."/>
            <person name="Grisdale C.J."/>
            <person name="Hempel F."/>
            <person name="Henrissat B."/>
            <person name="Hoppner M.P."/>
            <person name="Ishida K."/>
            <person name="Kim E."/>
            <person name="Koreny L."/>
            <person name="Kroth P.G."/>
            <person name="Liu Y."/>
            <person name="Malik S.B."/>
            <person name="Maier U.G."/>
            <person name="McRose D."/>
            <person name="Mock T."/>
            <person name="Neilson J.A."/>
            <person name="Onodera N.T."/>
            <person name="Poole A.M."/>
            <person name="Pritham E.J."/>
            <person name="Richards T.A."/>
            <person name="Rocap G."/>
            <person name="Roy S.W."/>
            <person name="Sarai C."/>
            <person name="Schaack S."/>
            <person name="Shirato S."/>
            <person name="Slamovits C.H."/>
            <person name="Spencer D.F."/>
            <person name="Suzuki S."/>
            <person name="Worden A.Z."/>
            <person name="Zauner S."/>
            <person name="Barry K."/>
            <person name="Bell C."/>
            <person name="Bharti A.K."/>
            <person name="Crow J.A."/>
            <person name="Grimwood J."/>
            <person name="Kramer R."/>
            <person name="Lindquist E."/>
            <person name="Lucas S."/>
            <person name="Salamov A."/>
            <person name="McFadden G.I."/>
            <person name="Lane C.E."/>
            <person name="Keeling P.J."/>
            <person name="Gray M.W."/>
            <person name="Grigoriev I.V."/>
            <person name="Archibald J.M."/>
        </authorList>
    </citation>
    <scope>NUCLEOTIDE SEQUENCE</scope>
    <source>
        <strain evidence="5 7">CCMP2712</strain>
    </source>
</reference>
<feature type="domain" description="Helicase C-terminal" evidence="4">
    <location>
        <begin position="354"/>
        <end position="512"/>
    </location>
</feature>
<dbReference type="GO" id="GO:0016787">
    <property type="term" value="F:hydrolase activity"/>
    <property type="evidence" value="ECO:0007669"/>
    <property type="project" value="UniProtKB-KW"/>
</dbReference>
<dbReference type="InterPro" id="IPR049730">
    <property type="entry name" value="SNF2/RAD54-like_C"/>
</dbReference>
<dbReference type="GO" id="GO:0045003">
    <property type="term" value="P:double-strand break repair via synthesis-dependent strand annealing"/>
    <property type="evidence" value="ECO:0007669"/>
    <property type="project" value="TreeGrafter"/>
</dbReference>
<dbReference type="HOGENOM" id="CLU_000315_17_8_1"/>
<reference evidence="6" key="3">
    <citation type="submission" date="2016-03" db="UniProtKB">
        <authorList>
            <consortium name="EnsemblProtists"/>
        </authorList>
    </citation>
    <scope>IDENTIFICATION</scope>
</reference>
<dbReference type="EMBL" id="JH992985">
    <property type="protein sequence ID" value="EKX48582.1"/>
    <property type="molecule type" value="Genomic_DNA"/>
</dbReference>
<dbReference type="InterPro" id="IPR000330">
    <property type="entry name" value="SNF2_N"/>
</dbReference>
<evidence type="ECO:0000313" key="5">
    <source>
        <dbReference type="EMBL" id="EKX48582.1"/>
    </source>
</evidence>
<dbReference type="Gene3D" id="3.40.50.10810">
    <property type="entry name" value="Tandem AAA-ATPase domain"/>
    <property type="match status" value="1"/>
</dbReference>
<dbReference type="InterPro" id="IPR038718">
    <property type="entry name" value="SNF2-like_sf"/>
</dbReference>
<dbReference type="InterPro" id="IPR050496">
    <property type="entry name" value="SNF2_RAD54_helicase_repair"/>
</dbReference>
<accession>L1JJS7</accession>
<name>L1JJS7_GUITC</name>
<dbReference type="STRING" id="905079.L1JJS7"/>
<dbReference type="EnsemblProtists" id="EKX48582">
    <property type="protein sequence ID" value="EKX48582"/>
    <property type="gene ID" value="GUITHDRAFT_68686"/>
</dbReference>
<dbReference type="OMA" id="YTEHERM"/>
<evidence type="ECO:0000313" key="7">
    <source>
        <dbReference type="Proteomes" id="UP000011087"/>
    </source>
</evidence>
<dbReference type="SMART" id="SM00490">
    <property type="entry name" value="HELICc"/>
    <property type="match status" value="1"/>
</dbReference>
<dbReference type="GO" id="GO:0007131">
    <property type="term" value="P:reciprocal meiotic recombination"/>
    <property type="evidence" value="ECO:0007669"/>
    <property type="project" value="TreeGrafter"/>
</dbReference>
<gene>
    <name evidence="5" type="ORF">GUITHDRAFT_68686</name>
</gene>
<sequence>RFLREHQRQGVQFMFECVTGLRNFGGYGCVLADDMGLGKTFQSVTLLWTLLTQGIEGKPTITRAAVICPTSLVKNWANEITKWLGDRLDGGVLALSESAREDVIDAINRYTRKGIYQRERKFPPVLIISYETFRIHAGRFHCHTSAICCKWTRAHRLKNDKTITNKALASLPCLRRVLLSGTPMQNDLEEFFAMVDFTNPGVLGTAAQFRKMYQSPILTGREPDATESQREKGNEAQGALSNLVNIFILRRTNELLSKHLPPKVVQLVCCKLSPLQIQLYRAISSSKDVMRMCKGTGKTTKQVLACITSLKKLCNHPKLIFDVIRAAQSMPALSSYIVSELSVRLGQFSGKLAVLERMLHILYHEKKERIVLISNYTQTLDLFQNICRTCNYPFVRLDGTTSVKKRQKLVDVFNDPTQHQFAFLLSSKAGGCGLNLVGASRLVLFDPDWNPANDKQAAARIWRDGQKRRVFEYRFFSTGTIEEKARKRADCRGSETFFTQVYQRQLSKEGLQVLRLRALRHAQH</sequence>
<dbReference type="Pfam" id="PF00176">
    <property type="entry name" value="SNF2-rel_dom"/>
    <property type="match status" value="1"/>
</dbReference>
<dbReference type="PANTHER" id="PTHR45629:SF7">
    <property type="entry name" value="DNA EXCISION REPAIR PROTEIN ERCC-6-RELATED"/>
    <property type="match status" value="1"/>
</dbReference>
<dbReference type="GO" id="GO:0009507">
    <property type="term" value="C:chloroplast"/>
    <property type="evidence" value="ECO:0007669"/>
    <property type="project" value="UniProtKB-SubCell"/>
</dbReference>
<keyword evidence="7" id="KW-1185">Reference proteome</keyword>
<dbReference type="eggNOG" id="KOG0390">
    <property type="taxonomic scope" value="Eukaryota"/>
</dbReference>
<dbReference type="PROSITE" id="PS51192">
    <property type="entry name" value="HELICASE_ATP_BIND_1"/>
    <property type="match status" value="1"/>
</dbReference>
<evidence type="ECO:0000313" key="6">
    <source>
        <dbReference type="EnsemblProtists" id="EKX48582"/>
    </source>
</evidence>
<feature type="domain" description="Helicase ATP-binding" evidence="3">
    <location>
        <begin position="20"/>
        <end position="201"/>
    </location>
</feature>
<dbReference type="GeneID" id="17305189"/>
<dbReference type="InterPro" id="IPR001650">
    <property type="entry name" value="Helicase_C-like"/>
</dbReference>